<keyword evidence="6" id="KW-1185">Reference proteome</keyword>
<dbReference type="InterPro" id="IPR057727">
    <property type="entry name" value="WCX_dom"/>
</dbReference>
<dbReference type="RefSeq" id="WP_162453442.1">
    <property type="nucleotide sequence ID" value="NZ_WLZY01000014.1"/>
</dbReference>
<protein>
    <submittedName>
        <fullName evidence="5">WYL domain-containing protein</fullName>
    </submittedName>
</protein>
<dbReference type="PANTHER" id="PTHR34580:SF1">
    <property type="entry name" value="PROTEIN PAFC"/>
    <property type="match status" value="1"/>
</dbReference>
<evidence type="ECO:0000313" key="6">
    <source>
        <dbReference type="Proteomes" id="UP000460435"/>
    </source>
</evidence>
<dbReference type="Pfam" id="PF25583">
    <property type="entry name" value="WCX"/>
    <property type="match status" value="1"/>
</dbReference>
<sequence length="321" mass="34921">MRASRLMSLMFMLQQRRAATAAALADELGVSIRTIYRDVGALQAAGVPLWTESGPGGGIHLVEGWRTRLDGLTGDEAAALFLAGAPSAVADLGLGAVLTAAETKVVATLPPELRGRAGRLRERFHLDAPGWFNREEPPAALAAIAEAVWAGRRLDIAYDRSGRTVRRRLDPLGLVLKAGTWYLVAAHRAQVRTYRIGRVTEVSKRDERFTRPEGFDLAAWWARSAAEFDRSLLRYTCRVRLAPWAYRHLRHYVSPASAEAAVQSAKGPDAGGWYEVTLPTEGEDVAARQLTGLAPDVEVLDPPSLREALRRIGAALAEANA</sequence>
<evidence type="ECO:0000259" key="4">
    <source>
        <dbReference type="PROSITE" id="PS51000"/>
    </source>
</evidence>
<feature type="signal peptide" evidence="3">
    <location>
        <begin position="1"/>
        <end position="18"/>
    </location>
</feature>
<dbReference type="SUPFAM" id="SSF46785">
    <property type="entry name" value="Winged helix' DNA-binding domain"/>
    <property type="match status" value="1"/>
</dbReference>
<dbReference type="AlphaFoldDB" id="A0A7K3MBM3"/>
<dbReference type="InterPro" id="IPR028349">
    <property type="entry name" value="PafC-like"/>
</dbReference>
<keyword evidence="2" id="KW-0804">Transcription</keyword>
<keyword evidence="1" id="KW-0805">Transcription regulation</keyword>
<feature type="chain" id="PRO_5029834987" evidence="3">
    <location>
        <begin position="19"/>
        <end position="321"/>
    </location>
</feature>
<dbReference type="InterPro" id="IPR036390">
    <property type="entry name" value="WH_DNA-bd_sf"/>
</dbReference>
<feature type="domain" description="HTH deoR-type" evidence="4">
    <location>
        <begin position="2"/>
        <end position="57"/>
    </location>
</feature>
<dbReference type="PROSITE" id="PS51000">
    <property type="entry name" value="HTH_DEOR_2"/>
    <property type="match status" value="1"/>
</dbReference>
<evidence type="ECO:0000256" key="1">
    <source>
        <dbReference type="ARBA" id="ARBA00023015"/>
    </source>
</evidence>
<dbReference type="InterPro" id="IPR013196">
    <property type="entry name" value="HTH_11"/>
</dbReference>
<dbReference type="PIRSF" id="PIRSF016838">
    <property type="entry name" value="PafC"/>
    <property type="match status" value="1"/>
</dbReference>
<dbReference type="InterPro" id="IPR051534">
    <property type="entry name" value="CBASS_pafABC_assoc_protein"/>
</dbReference>
<dbReference type="Proteomes" id="UP000460435">
    <property type="component" value="Unassembled WGS sequence"/>
</dbReference>
<dbReference type="InterPro" id="IPR001034">
    <property type="entry name" value="DeoR_HTH"/>
</dbReference>
<evidence type="ECO:0000313" key="5">
    <source>
        <dbReference type="EMBL" id="NDL60725.1"/>
    </source>
</evidence>
<evidence type="ECO:0000256" key="3">
    <source>
        <dbReference type="SAM" id="SignalP"/>
    </source>
</evidence>
<dbReference type="Gene3D" id="1.10.10.10">
    <property type="entry name" value="Winged helix-like DNA-binding domain superfamily/Winged helix DNA-binding domain"/>
    <property type="match status" value="1"/>
</dbReference>
<dbReference type="PROSITE" id="PS52050">
    <property type="entry name" value="WYL"/>
    <property type="match status" value="1"/>
</dbReference>
<proteinExistence type="predicted"/>
<evidence type="ECO:0000256" key="2">
    <source>
        <dbReference type="ARBA" id="ARBA00023163"/>
    </source>
</evidence>
<accession>A0A7K3MBM3</accession>
<dbReference type="GO" id="GO:0003700">
    <property type="term" value="F:DNA-binding transcription factor activity"/>
    <property type="evidence" value="ECO:0007669"/>
    <property type="project" value="InterPro"/>
</dbReference>
<dbReference type="InterPro" id="IPR036388">
    <property type="entry name" value="WH-like_DNA-bd_sf"/>
</dbReference>
<reference evidence="5 6" key="1">
    <citation type="submission" date="2019-11" db="EMBL/GenBank/DDBJ databases">
        <authorList>
            <person name="Li X.-J."/>
            <person name="Feng X.-M."/>
        </authorList>
    </citation>
    <scope>NUCLEOTIDE SEQUENCE [LARGE SCALE GENOMIC DNA]</scope>
    <source>
        <strain evidence="5 6">XMNu-373</strain>
    </source>
</reference>
<organism evidence="5 6">
    <name type="scientific">Phytoactinopolyspora mesophila</name>
    <dbReference type="NCBI Taxonomy" id="2650750"/>
    <lineage>
        <taxon>Bacteria</taxon>
        <taxon>Bacillati</taxon>
        <taxon>Actinomycetota</taxon>
        <taxon>Actinomycetes</taxon>
        <taxon>Jiangellales</taxon>
        <taxon>Jiangellaceae</taxon>
        <taxon>Phytoactinopolyspora</taxon>
    </lineage>
</organism>
<dbReference type="InterPro" id="IPR026881">
    <property type="entry name" value="WYL_dom"/>
</dbReference>
<dbReference type="EMBL" id="WLZY01000014">
    <property type="protein sequence ID" value="NDL60725.1"/>
    <property type="molecule type" value="Genomic_DNA"/>
</dbReference>
<gene>
    <name evidence="5" type="ORF">F7O44_26975</name>
</gene>
<comment type="caution">
    <text evidence="5">The sequence shown here is derived from an EMBL/GenBank/DDBJ whole genome shotgun (WGS) entry which is preliminary data.</text>
</comment>
<dbReference type="PANTHER" id="PTHR34580">
    <property type="match status" value="1"/>
</dbReference>
<dbReference type="Pfam" id="PF13280">
    <property type="entry name" value="WYL"/>
    <property type="match status" value="1"/>
</dbReference>
<keyword evidence="3" id="KW-0732">Signal</keyword>
<dbReference type="Pfam" id="PF08279">
    <property type="entry name" value="HTH_11"/>
    <property type="match status" value="1"/>
</dbReference>
<name>A0A7K3MBM3_9ACTN</name>